<dbReference type="RefSeq" id="WP_126119325.1">
    <property type="nucleotide sequence ID" value="NZ_RXHJ01000001.1"/>
</dbReference>
<reference evidence="1 2" key="1">
    <citation type="submission" date="2018-12" db="EMBL/GenBank/DDBJ databases">
        <title>YIM 101343 draft genome.</title>
        <authorList>
            <person name="Chen X."/>
        </authorList>
    </citation>
    <scope>NUCLEOTIDE SEQUENCE [LARGE SCALE GENOMIC DNA]</scope>
    <source>
        <strain evidence="1 2">YIM 101343</strain>
    </source>
</reference>
<evidence type="ECO:0000313" key="2">
    <source>
        <dbReference type="Proteomes" id="UP000274907"/>
    </source>
</evidence>
<dbReference type="EMBL" id="RXHJ01000001">
    <property type="protein sequence ID" value="RSZ66036.1"/>
    <property type="molecule type" value="Genomic_DNA"/>
</dbReference>
<accession>A0A430I1V2</accession>
<organism evidence="1 2">
    <name type="scientific">Corynebacterium hylobatis</name>
    <dbReference type="NCBI Taxonomy" id="1859290"/>
    <lineage>
        <taxon>Bacteria</taxon>
        <taxon>Bacillati</taxon>
        <taxon>Actinomycetota</taxon>
        <taxon>Actinomycetes</taxon>
        <taxon>Mycobacteriales</taxon>
        <taxon>Corynebacteriaceae</taxon>
        <taxon>Corynebacterium</taxon>
    </lineage>
</organism>
<proteinExistence type="predicted"/>
<name>A0A430I1V2_9CORY</name>
<dbReference type="Pfam" id="PF14078">
    <property type="entry name" value="DUF4259"/>
    <property type="match status" value="1"/>
</dbReference>
<comment type="caution">
    <text evidence="1">The sequence shown here is derived from an EMBL/GenBank/DDBJ whole genome shotgun (WGS) entry which is preliminary data.</text>
</comment>
<dbReference type="OrthoDB" id="3829495at2"/>
<dbReference type="AlphaFoldDB" id="A0A430I1V2"/>
<gene>
    <name evidence="1" type="ORF">EAH68_00285</name>
</gene>
<dbReference type="InterPro" id="IPR025355">
    <property type="entry name" value="DUF4259"/>
</dbReference>
<protein>
    <submittedName>
        <fullName evidence="1">DUF4259 domain-containing protein</fullName>
    </submittedName>
</protein>
<dbReference type="Proteomes" id="UP000274907">
    <property type="component" value="Unassembled WGS sequence"/>
</dbReference>
<keyword evidence="2" id="KW-1185">Reference proteome</keyword>
<sequence>MQNWNTGPFDNDDAVEVLEDVRSGELYLEELLPGVGNRYIEADQGAIIVALAHLAGGDLPEGITPEQVTELQTPEVKERLRECLGAVLSDGTVSELAAQWAEEGTEQLYEWKAKAFISLG</sequence>
<evidence type="ECO:0000313" key="1">
    <source>
        <dbReference type="EMBL" id="RSZ66036.1"/>
    </source>
</evidence>